<dbReference type="GO" id="GO:0005524">
    <property type="term" value="F:ATP binding"/>
    <property type="evidence" value="ECO:0007669"/>
    <property type="project" value="UniProtKB-UniRule"/>
</dbReference>
<keyword evidence="3" id="KW-0413">Isomerase</keyword>
<keyword evidence="1 3" id="KW-0547">Nucleotide-binding</keyword>
<comment type="function">
    <text evidence="3">A helicase/nuclease that prepares dsDNA breaks (DSB) for recombinational DNA repair. Binds to DSBs and unwinds DNA via a highly rapid and processive ATP-dependent bidirectional helicase activity. Unwinds dsDNA until it encounters a Chi (crossover hotspot instigator) sequence from the 3' direction. Cuts ssDNA a few nucleotides 3' to the Chi site. The properties and activities of the enzyme are changed at Chi. The Chi-altered holoenzyme produces a long 3'-ssDNA overhang and facilitates RecA-binding to the ssDNA for homologous DNA recombination and repair. Holoenzyme degrades any linearized DNA that is unable to undergo homologous recombination. In the holoenzyme this subunit has ssDNA-dependent ATPase and 5'-3' helicase activity. When added to pre-assembled RecBC greatly stimulates nuclease activity and augments holoenzyme processivity. Negatively regulates the RecA-loading ability of RecBCD.</text>
</comment>
<dbReference type="InterPro" id="IPR027417">
    <property type="entry name" value="P-loop_NTPase"/>
</dbReference>
<dbReference type="SUPFAM" id="SSF52540">
    <property type="entry name" value="P-loop containing nucleoside triphosphate hydrolases"/>
    <property type="match status" value="1"/>
</dbReference>
<dbReference type="RefSeq" id="WP_241570290.1">
    <property type="nucleotide sequence ID" value="NZ_JAKUML010000002.1"/>
</dbReference>
<keyword evidence="3" id="KW-0347">Helicase</keyword>
<keyword evidence="2 3" id="KW-0067">ATP-binding</keyword>
<comment type="catalytic activity">
    <reaction evidence="3">
        <text>ATP + H2O = ADP + phosphate + H(+)</text>
        <dbReference type="Rhea" id="RHEA:13065"/>
        <dbReference type="ChEBI" id="CHEBI:15377"/>
        <dbReference type="ChEBI" id="CHEBI:15378"/>
        <dbReference type="ChEBI" id="CHEBI:30616"/>
        <dbReference type="ChEBI" id="CHEBI:43474"/>
        <dbReference type="ChEBI" id="CHEBI:456216"/>
        <dbReference type="EC" id="5.6.2.3"/>
    </reaction>
</comment>
<keyword evidence="6" id="KW-1185">Reference proteome</keyword>
<protein>
    <recommendedName>
        <fullName evidence="3">RecBCD enzyme subunit RecD</fullName>
        <ecNumber evidence="3">5.6.2.3</ecNumber>
    </recommendedName>
    <alternativeName>
        <fullName evidence="3">DNA 5'-3' helicase subunit RecD</fullName>
    </alternativeName>
    <alternativeName>
        <fullName evidence="3">Exonuclease V subunit RecD</fullName>
        <shortName evidence="3">ExoV subunit RecD</shortName>
    </alternativeName>
    <alternativeName>
        <fullName evidence="3">Helicase/nuclease RecBCD subunit RecD</fullName>
    </alternativeName>
</protein>
<dbReference type="Gene3D" id="3.40.50.300">
    <property type="entry name" value="P-loop containing nucleotide triphosphate hydrolases"/>
    <property type="match status" value="3"/>
</dbReference>
<dbReference type="Gene3D" id="2.30.30.940">
    <property type="match status" value="1"/>
</dbReference>
<keyword evidence="3" id="KW-0269">Exonuclease</keyword>
<keyword evidence="3" id="KW-0227">DNA damage</keyword>
<reference evidence="5" key="1">
    <citation type="submission" date="2022-02" db="EMBL/GenBank/DDBJ databases">
        <title>Acinetobacter A3.8 sp. nov., isolated from Sediment (Zhairuo Island).</title>
        <authorList>
            <person name="Zheng K."/>
        </authorList>
    </citation>
    <scope>NUCLEOTIDE SEQUENCE</scope>
    <source>
        <strain evidence="5">A3.8</strain>
    </source>
</reference>
<dbReference type="GO" id="GO:0008854">
    <property type="term" value="F:exodeoxyribonuclease V activity"/>
    <property type="evidence" value="ECO:0007669"/>
    <property type="project" value="InterPro"/>
</dbReference>
<feature type="binding site" evidence="3">
    <location>
        <begin position="195"/>
        <end position="202"/>
    </location>
    <ligand>
        <name>ATP</name>
        <dbReference type="ChEBI" id="CHEBI:30616"/>
    </ligand>
</feature>
<feature type="domain" description="UvrD-like helicase C-terminal" evidence="4">
    <location>
        <begin position="556"/>
        <end position="602"/>
    </location>
</feature>
<dbReference type="NCBIfam" id="TIGR01447">
    <property type="entry name" value="recD"/>
    <property type="match status" value="1"/>
</dbReference>
<accession>A0A9X2B5B9</accession>
<proteinExistence type="inferred from homology"/>
<dbReference type="GO" id="GO:0017116">
    <property type="term" value="F:single-stranded DNA helicase activity"/>
    <property type="evidence" value="ECO:0007669"/>
    <property type="project" value="TreeGrafter"/>
</dbReference>
<comment type="subunit">
    <text evidence="3">Heterotrimer of RecB, RecC and RecD. All subunits contribute to DNA-binding.</text>
</comment>
<dbReference type="InterPro" id="IPR027785">
    <property type="entry name" value="UvrD-like_helicase_C"/>
</dbReference>
<organism evidence="5 6">
    <name type="scientific">Acinetobacter sedimenti</name>
    <dbReference type="NCBI Taxonomy" id="2919922"/>
    <lineage>
        <taxon>Bacteria</taxon>
        <taxon>Pseudomonadati</taxon>
        <taxon>Pseudomonadota</taxon>
        <taxon>Gammaproteobacteria</taxon>
        <taxon>Moraxellales</taxon>
        <taxon>Moraxellaceae</taxon>
        <taxon>Acinetobacter</taxon>
    </lineage>
</organism>
<keyword evidence="3 5" id="KW-0378">Hydrolase</keyword>
<dbReference type="GO" id="GO:0003677">
    <property type="term" value="F:DNA binding"/>
    <property type="evidence" value="ECO:0007669"/>
    <property type="project" value="UniProtKB-UniRule"/>
</dbReference>
<evidence type="ECO:0000259" key="4">
    <source>
        <dbReference type="Pfam" id="PF13538"/>
    </source>
</evidence>
<gene>
    <name evidence="3 5" type="primary">recD</name>
    <name evidence="5" type="ORF">MKI79_01420</name>
</gene>
<dbReference type="PANTHER" id="PTHR43788">
    <property type="entry name" value="DNA2/NAM7 HELICASE FAMILY MEMBER"/>
    <property type="match status" value="1"/>
</dbReference>
<evidence type="ECO:0000313" key="6">
    <source>
        <dbReference type="Proteomes" id="UP001139701"/>
    </source>
</evidence>
<dbReference type="GO" id="GO:0043139">
    <property type="term" value="F:5'-3' DNA helicase activity"/>
    <property type="evidence" value="ECO:0007669"/>
    <property type="project" value="UniProtKB-UniRule"/>
</dbReference>
<comment type="miscellaneous">
    <text evidence="3">In the RecBCD complex, RecB has a slow 3'-5' helicase, an exonuclease activity and loads RecA onto ssDNA, RecD has a fast 5'-3' helicase activity, while RecC stimulates the ATPase and processivity of the RecB helicase and contributes to recognition of the Chi site.</text>
</comment>
<dbReference type="HAMAP" id="MF_01487">
    <property type="entry name" value="RecD"/>
    <property type="match status" value="1"/>
</dbReference>
<dbReference type="Pfam" id="PF13245">
    <property type="entry name" value="AAA_19"/>
    <property type="match status" value="1"/>
</dbReference>
<dbReference type="PANTHER" id="PTHR43788:SF6">
    <property type="entry name" value="DNA HELICASE B"/>
    <property type="match status" value="1"/>
</dbReference>
<dbReference type="EMBL" id="JAKUML010000002">
    <property type="protein sequence ID" value="MCJ8145581.1"/>
    <property type="molecule type" value="Genomic_DNA"/>
</dbReference>
<keyword evidence="3" id="KW-0540">Nuclease</keyword>
<dbReference type="InterPro" id="IPR050534">
    <property type="entry name" value="Coronavir_polyprotein_1ab"/>
</dbReference>
<name>A0A9X2B5B9_9GAMM</name>
<dbReference type="Pfam" id="PF13538">
    <property type="entry name" value="UvrD_C_2"/>
    <property type="match status" value="1"/>
</dbReference>
<dbReference type="GO" id="GO:0000724">
    <property type="term" value="P:double-strand break repair via homologous recombination"/>
    <property type="evidence" value="ECO:0007669"/>
    <property type="project" value="UniProtKB-UniRule"/>
</dbReference>
<dbReference type="AlphaFoldDB" id="A0A9X2B5B9"/>
<comment type="caution">
    <text evidence="5">The sequence shown here is derived from an EMBL/GenBank/DDBJ whole genome shotgun (WGS) entry which is preliminary data.</text>
</comment>
<evidence type="ECO:0000256" key="2">
    <source>
        <dbReference type="ARBA" id="ARBA00022840"/>
    </source>
</evidence>
<dbReference type="Proteomes" id="UP001139701">
    <property type="component" value="Unassembled WGS sequence"/>
</dbReference>
<keyword evidence="3" id="KW-0234">DNA repair</keyword>
<dbReference type="GO" id="GO:0009338">
    <property type="term" value="C:exodeoxyribonuclease V complex"/>
    <property type="evidence" value="ECO:0007669"/>
    <property type="project" value="InterPro"/>
</dbReference>
<dbReference type="CDD" id="cd18809">
    <property type="entry name" value="SF1_C_RecD"/>
    <property type="match status" value="1"/>
</dbReference>
<keyword evidence="3" id="KW-0238">DNA-binding</keyword>
<dbReference type="EC" id="5.6.2.3" evidence="3"/>
<sequence length="641" mass="72093">MNNQVDNSVDSFVDKHVDKYVNNYADKQMSNKDNPVINQGLSQNLDDTNTPTWATLWSGYLPQINTQNHRLSKENQTLVQNYLLALSDALESGDSCIALSGKPQNINDFLLDVSEYQAQDLSTLKQLKPMFWDHRRLYLQRYWSYEQTLSQRIASLLSEQVQQVDLAPYLNLFEDNYQQQALVQGINSAFSLITGGPGTGKTFVLTHIVAVLKRIYPDMRIAMVAPTGKAAQRMQEALQKAFQNPKLLDAGLYHPDFAHQKTQTIHRLLGIGDRGVPSFDASRPLGYDVIVVDEASMLDLHLAKLLFDAIEPSTRLILLGDANQLTSVDVGYVLADFQQVPALQQCHVQLKHSRRFVDDAKIGKFAKLIYATARPSYADFLENAQPQMLQLGDEIPTLKQVNIDWLGFYSLEQSENIPLSTSTLIAIYRQLALGYQAYFSILKDYLEAKVSHQQVAQTFDQYRILVAMRHGALGLAQINLAMTQHLKHALNLVQDSEWFVGRAVMVSSNDYQLGVSNGDIGICLPHPEKREQLEVYFPSLDKWIAVARLPQSIQTAFALTIHKSQGSEFDHVAVVLDQSAQRLMGKELLYTAITRSKKMVSVLSSIDMLEHSLAVRTQRHSGLSQQIIRALADAECTKIVN</sequence>
<dbReference type="CDD" id="cd17933">
    <property type="entry name" value="DEXSc_RecD-like"/>
    <property type="match status" value="1"/>
</dbReference>
<comment type="similarity">
    <text evidence="3">Belongs to the RecD family.</text>
</comment>
<evidence type="ECO:0000256" key="3">
    <source>
        <dbReference type="HAMAP-Rule" id="MF_01487"/>
    </source>
</evidence>
<evidence type="ECO:0000313" key="5">
    <source>
        <dbReference type="EMBL" id="MCJ8145581.1"/>
    </source>
</evidence>
<evidence type="ECO:0000256" key="1">
    <source>
        <dbReference type="ARBA" id="ARBA00022741"/>
    </source>
</evidence>
<dbReference type="InterPro" id="IPR006344">
    <property type="entry name" value="RecD"/>
</dbReference>